<proteinExistence type="predicted"/>
<evidence type="ECO:0000313" key="1">
    <source>
        <dbReference type="EMBL" id="CAH2237193.1"/>
    </source>
</evidence>
<name>A0A8S4RKS7_9NEOP</name>
<protein>
    <submittedName>
        <fullName evidence="1">Jg11166 protein</fullName>
    </submittedName>
</protein>
<accession>A0A8S4RKS7</accession>
<evidence type="ECO:0000313" key="2">
    <source>
        <dbReference type="Proteomes" id="UP000838756"/>
    </source>
</evidence>
<comment type="caution">
    <text evidence="1">The sequence shown here is derived from an EMBL/GenBank/DDBJ whole genome shotgun (WGS) entry which is preliminary data.</text>
</comment>
<organism evidence="1 2">
    <name type="scientific">Pararge aegeria aegeria</name>
    <dbReference type="NCBI Taxonomy" id="348720"/>
    <lineage>
        <taxon>Eukaryota</taxon>
        <taxon>Metazoa</taxon>
        <taxon>Ecdysozoa</taxon>
        <taxon>Arthropoda</taxon>
        <taxon>Hexapoda</taxon>
        <taxon>Insecta</taxon>
        <taxon>Pterygota</taxon>
        <taxon>Neoptera</taxon>
        <taxon>Endopterygota</taxon>
        <taxon>Lepidoptera</taxon>
        <taxon>Glossata</taxon>
        <taxon>Ditrysia</taxon>
        <taxon>Papilionoidea</taxon>
        <taxon>Nymphalidae</taxon>
        <taxon>Satyrinae</taxon>
        <taxon>Satyrini</taxon>
        <taxon>Parargina</taxon>
        <taxon>Pararge</taxon>
    </lineage>
</organism>
<keyword evidence="2" id="KW-1185">Reference proteome</keyword>
<dbReference type="AlphaFoldDB" id="A0A8S4RKS7"/>
<reference evidence="1" key="1">
    <citation type="submission" date="2022-03" db="EMBL/GenBank/DDBJ databases">
        <authorList>
            <person name="Lindestad O."/>
        </authorList>
    </citation>
    <scope>NUCLEOTIDE SEQUENCE</scope>
</reference>
<sequence length="174" mass="18809">MPSMGLFDLTQTEAAKTTERANTYDNHIILFSGQPVMLLSCTEKNGKAPERTSLGDVSLRVREDSLDSLEGLGCRRPLVAELLSWYAIRASPGVSTQQFLPGLLLGAAYCHLKGHLSLAIILPQLLLQNSVQTIPPRAPNIVPAGSVTGSAQDRDFIQQTVYPFTAAPSKGPRH</sequence>
<gene>
    <name evidence="1" type="primary">jg11166</name>
    <name evidence="1" type="ORF">PAEG_LOCUS14497</name>
</gene>
<dbReference type="EMBL" id="CAKXAJ010025255">
    <property type="protein sequence ID" value="CAH2237193.1"/>
    <property type="molecule type" value="Genomic_DNA"/>
</dbReference>
<dbReference type="Proteomes" id="UP000838756">
    <property type="component" value="Unassembled WGS sequence"/>
</dbReference>